<dbReference type="EMBL" id="JBBNAG010000001">
    <property type="protein sequence ID" value="KAK9167152.1"/>
    <property type="molecule type" value="Genomic_DNA"/>
</dbReference>
<keyword evidence="3" id="KW-1185">Reference proteome</keyword>
<protein>
    <submittedName>
        <fullName evidence="2">Uncharacterized protein</fullName>
    </submittedName>
</protein>
<dbReference type="Proteomes" id="UP001419268">
    <property type="component" value="Unassembled WGS sequence"/>
</dbReference>
<evidence type="ECO:0000256" key="1">
    <source>
        <dbReference type="SAM" id="MobiDB-lite"/>
    </source>
</evidence>
<name>A0AAP0Q476_9MAGN</name>
<evidence type="ECO:0000313" key="3">
    <source>
        <dbReference type="Proteomes" id="UP001419268"/>
    </source>
</evidence>
<dbReference type="AlphaFoldDB" id="A0AAP0Q476"/>
<reference evidence="2 3" key="1">
    <citation type="submission" date="2024-01" db="EMBL/GenBank/DDBJ databases">
        <title>Genome assemblies of Stephania.</title>
        <authorList>
            <person name="Yang L."/>
        </authorList>
    </citation>
    <scope>NUCLEOTIDE SEQUENCE [LARGE SCALE GENOMIC DNA]</scope>
    <source>
        <strain evidence="2">JXDWG</strain>
        <tissue evidence="2">Leaf</tissue>
    </source>
</reference>
<comment type="caution">
    <text evidence="2">The sequence shown here is derived from an EMBL/GenBank/DDBJ whole genome shotgun (WGS) entry which is preliminary data.</text>
</comment>
<proteinExistence type="predicted"/>
<organism evidence="2 3">
    <name type="scientific">Stephania cephalantha</name>
    <dbReference type="NCBI Taxonomy" id="152367"/>
    <lineage>
        <taxon>Eukaryota</taxon>
        <taxon>Viridiplantae</taxon>
        <taxon>Streptophyta</taxon>
        <taxon>Embryophyta</taxon>
        <taxon>Tracheophyta</taxon>
        <taxon>Spermatophyta</taxon>
        <taxon>Magnoliopsida</taxon>
        <taxon>Ranunculales</taxon>
        <taxon>Menispermaceae</taxon>
        <taxon>Menispermoideae</taxon>
        <taxon>Cissampelideae</taxon>
        <taxon>Stephania</taxon>
    </lineage>
</organism>
<sequence>MPIDETELYLSVVERDDKGRTYGLGWTPSGPKRRQAGAGSSRPMSANDELIEQLRGTLKKYKETLIDRLGISFAPPADAYDDSESDHDLDD</sequence>
<gene>
    <name evidence="2" type="ORF">Scep_002343</name>
</gene>
<feature type="region of interest" description="Disordered" evidence="1">
    <location>
        <begin position="20"/>
        <end position="47"/>
    </location>
</feature>
<evidence type="ECO:0000313" key="2">
    <source>
        <dbReference type="EMBL" id="KAK9167152.1"/>
    </source>
</evidence>
<accession>A0AAP0Q476</accession>